<dbReference type="SUPFAM" id="SSF56112">
    <property type="entry name" value="Protein kinase-like (PK-like)"/>
    <property type="match status" value="1"/>
</dbReference>
<evidence type="ECO:0000313" key="9">
    <source>
        <dbReference type="EMBL" id="KAK6917375.1"/>
    </source>
</evidence>
<dbReference type="Proteomes" id="UP001370490">
    <property type="component" value="Unassembled WGS sequence"/>
</dbReference>
<proteinExistence type="predicted"/>
<feature type="transmembrane region" description="Helical" evidence="7">
    <location>
        <begin position="88"/>
        <end position="110"/>
    </location>
</feature>
<keyword evidence="7" id="KW-1133">Transmembrane helix</keyword>
<dbReference type="GO" id="GO:0005886">
    <property type="term" value="C:plasma membrane"/>
    <property type="evidence" value="ECO:0007669"/>
    <property type="project" value="TreeGrafter"/>
</dbReference>
<keyword evidence="7" id="KW-0812">Transmembrane</keyword>
<protein>
    <submittedName>
        <fullName evidence="9">Serine-threonine/tyrosine-protein kinase, catalytic domain</fullName>
    </submittedName>
</protein>
<organism evidence="9 10">
    <name type="scientific">Dillenia turbinata</name>
    <dbReference type="NCBI Taxonomy" id="194707"/>
    <lineage>
        <taxon>Eukaryota</taxon>
        <taxon>Viridiplantae</taxon>
        <taxon>Streptophyta</taxon>
        <taxon>Embryophyta</taxon>
        <taxon>Tracheophyta</taxon>
        <taxon>Spermatophyta</taxon>
        <taxon>Magnoliopsida</taxon>
        <taxon>eudicotyledons</taxon>
        <taxon>Gunneridae</taxon>
        <taxon>Pentapetalae</taxon>
        <taxon>Dilleniales</taxon>
        <taxon>Dilleniaceae</taxon>
        <taxon>Dillenia</taxon>
    </lineage>
</organism>
<evidence type="ECO:0000256" key="2">
    <source>
        <dbReference type="ARBA" id="ARBA00022679"/>
    </source>
</evidence>
<dbReference type="PANTHER" id="PTHR27002">
    <property type="entry name" value="RECEPTOR-LIKE SERINE/THREONINE-PROTEIN KINASE SD1-8"/>
    <property type="match status" value="1"/>
</dbReference>
<keyword evidence="10" id="KW-1185">Reference proteome</keyword>
<keyword evidence="5" id="KW-0067">ATP-binding</keyword>
<feature type="domain" description="Serine-threonine/tyrosine-protein kinase catalytic" evidence="8">
    <location>
        <begin position="144"/>
        <end position="216"/>
    </location>
</feature>
<gene>
    <name evidence="9" type="ORF">RJ641_018126</name>
</gene>
<evidence type="ECO:0000259" key="8">
    <source>
        <dbReference type="Pfam" id="PF07714"/>
    </source>
</evidence>
<dbReference type="Gene3D" id="1.10.510.10">
    <property type="entry name" value="Transferase(Phosphotransferase) domain 1"/>
    <property type="match status" value="1"/>
</dbReference>
<dbReference type="Gene3D" id="3.30.200.20">
    <property type="entry name" value="Phosphorylase Kinase, domain 1"/>
    <property type="match status" value="1"/>
</dbReference>
<evidence type="ECO:0000256" key="6">
    <source>
        <dbReference type="SAM" id="MobiDB-lite"/>
    </source>
</evidence>
<reference evidence="9 10" key="1">
    <citation type="submission" date="2023-12" db="EMBL/GenBank/DDBJ databases">
        <title>A high-quality genome assembly for Dillenia turbinata (Dilleniales).</title>
        <authorList>
            <person name="Chanderbali A."/>
        </authorList>
    </citation>
    <scope>NUCLEOTIDE SEQUENCE [LARGE SCALE GENOMIC DNA]</scope>
    <source>
        <strain evidence="9">LSX21</strain>
        <tissue evidence="9">Leaf</tissue>
    </source>
</reference>
<dbReference type="EMBL" id="JBAMMX010000023">
    <property type="protein sequence ID" value="KAK6917375.1"/>
    <property type="molecule type" value="Genomic_DNA"/>
</dbReference>
<dbReference type="Pfam" id="PF07714">
    <property type="entry name" value="PK_Tyr_Ser-Thr"/>
    <property type="match status" value="1"/>
</dbReference>
<dbReference type="InterPro" id="IPR001245">
    <property type="entry name" value="Ser-Thr/Tyr_kinase_cat_dom"/>
</dbReference>
<evidence type="ECO:0000256" key="1">
    <source>
        <dbReference type="ARBA" id="ARBA00022527"/>
    </source>
</evidence>
<feature type="region of interest" description="Disordered" evidence="6">
    <location>
        <begin position="327"/>
        <end position="348"/>
    </location>
</feature>
<feature type="compositionally biased region" description="Polar residues" evidence="6">
    <location>
        <begin position="327"/>
        <end position="341"/>
    </location>
</feature>
<dbReference type="AlphaFoldDB" id="A0AAN8UKX3"/>
<dbReference type="InterPro" id="IPR011009">
    <property type="entry name" value="Kinase-like_dom_sf"/>
</dbReference>
<name>A0AAN8UKX3_9MAGN</name>
<evidence type="ECO:0000256" key="7">
    <source>
        <dbReference type="SAM" id="Phobius"/>
    </source>
</evidence>
<dbReference type="GO" id="GO:0005524">
    <property type="term" value="F:ATP binding"/>
    <property type="evidence" value="ECO:0007669"/>
    <property type="project" value="UniProtKB-KW"/>
</dbReference>
<comment type="caution">
    <text evidence="9">The sequence shown here is derived from an EMBL/GenBank/DDBJ whole genome shotgun (WGS) entry which is preliminary data.</text>
</comment>
<keyword evidence="3" id="KW-0547">Nucleotide-binding</keyword>
<keyword evidence="4 9" id="KW-0418">Kinase</keyword>
<dbReference type="GO" id="GO:0004674">
    <property type="term" value="F:protein serine/threonine kinase activity"/>
    <property type="evidence" value="ECO:0007669"/>
    <property type="project" value="UniProtKB-KW"/>
</dbReference>
<keyword evidence="1" id="KW-0723">Serine/threonine-protein kinase</keyword>
<evidence type="ECO:0000313" key="10">
    <source>
        <dbReference type="Proteomes" id="UP001370490"/>
    </source>
</evidence>
<dbReference type="PANTHER" id="PTHR27002:SF980">
    <property type="entry name" value="CYSTEINE-RICH RECEPTOR-LIKE PROTEIN KINASE 10 ISOFORM X1"/>
    <property type="match status" value="1"/>
</dbReference>
<accession>A0AAN8UKX3</accession>
<evidence type="ECO:0000256" key="3">
    <source>
        <dbReference type="ARBA" id="ARBA00022741"/>
    </source>
</evidence>
<keyword evidence="2" id="KW-0808">Transferase</keyword>
<keyword evidence="7" id="KW-0472">Membrane</keyword>
<evidence type="ECO:0000256" key="5">
    <source>
        <dbReference type="ARBA" id="ARBA00022840"/>
    </source>
</evidence>
<sequence>MIFIARCQLMYDIVPFYSESSSADAPSQSSPLMPPRPPSNPNKEGILQVAWGSILGPGQPSMREFSLLQTMPHGEQNRVGSRANKRHFGSHIVAIVTSVVIILILISLYFRKRKPTAKTESETTDSYIRAESLQYDFDIIKQATSNFSNANKLGQEVAVKWLSANSGQGDIEFKNEVLLVAKLQHRNLVRLIGFSLKGQERLLIYEFLPNKSLEHIIFDVYSFGILILEIVSGQTNSSFHVGEDTDQLPSYAWRNCSNGMAMNLVDPTLRAAQTNEIMRCIHIGLLCVQESVVDGPTMASVVLMLNSYSTTLPVPLRPAFFAQSSFPQGNSSESSHNLSTTDSDKSKNEMAKVSINEALISELYPR</sequence>
<evidence type="ECO:0000256" key="4">
    <source>
        <dbReference type="ARBA" id="ARBA00022777"/>
    </source>
</evidence>